<dbReference type="Proteomes" id="UP000306740">
    <property type="component" value="Unassembled WGS sequence"/>
</dbReference>
<evidence type="ECO:0000313" key="2">
    <source>
        <dbReference type="EMBL" id="TNC51775.1"/>
    </source>
</evidence>
<dbReference type="SUPFAM" id="SSF141571">
    <property type="entry name" value="Pentapeptide repeat-like"/>
    <property type="match status" value="1"/>
</dbReference>
<name>A0A5C4N0S3_9ACTN</name>
<gene>
    <name evidence="3" type="ORF">FHE65_00605</name>
    <name evidence="2" type="ORF">FHE65_01325</name>
</gene>
<proteinExistence type="predicted"/>
<reference evidence="3 4" key="1">
    <citation type="submission" date="2019-05" db="EMBL/GenBank/DDBJ databases">
        <title>Mumia sp. nov., isolated from the intestinal contents of plateau pika (Ochotona curzoniae) in the Qinghai-Tibet plateau of China.</title>
        <authorList>
            <person name="Tian Z."/>
        </authorList>
    </citation>
    <scope>NUCLEOTIDE SEQUENCE [LARGE SCALE GENOMIC DNA]</scope>
    <source>
        <strain evidence="4">527</strain>
        <strain evidence="3">Z527</strain>
    </source>
</reference>
<evidence type="ECO:0000313" key="3">
    <source>
        <dbReference type="EMBL" id="TNC52113.1"/>
    </source>
</evidence>
<dbReference type="PANTHER" id="PTHR14136">
    <property type="entry name" value="BTB_POZ DOMAIN-CONTAINING PROTEIN KCTD9"/>
    <property type="match status" value="1"/>
</dbReference>
<evidence type="ECO:0000256" key="1">
    <source>
        <dbReference type="SAM" id="MobiDB-lite"/>
    </source>
</evidence>
<dbReference type="Gene3D" id="2.160.20.80">
    <property type="entry name" value="E3 ubiquitin-protein ligase SopA"/>
    <property type="match status" value="1"/>
</dbReference>
<evidence type="ECO:0000313" key="4">
    <source>
        <dbReference type="Proteomes" id="UP000306740"/>
    </source>
</evidence>
<dbReference type="EMBL" id="VDFR01000005">
    <property type="protein sequence ID" value="TNC51775.1"/>
    <property type="molecule type" value="Genomic_DNA"/>
</dbReference>
<dbReference type="Pfam" id="PF13599">
    <property type="entry name" value="Pentapeptide_4"/>
    <property type="match status" value="1"/>
</dbReference>
<sequence>MQIPCRSATVGCRSMPASTTQRGPMRPKPGRTRAPQLDALAVDDLVDGSLDDLVPSAELDGLVFRGLTVDSADLSGSRVRESLFECVNVAVLRAPRATLRDVRIEGGRIGSADLYDGVWESVRVSGCKLSFVNLRGAELRDVAFTDCVIDELDLVNASASRVSFTGCTIARLDVQHTTSTHVDLRGAELREIVGVTSLRGVTISPLQLSLLAPLLADTLGITVEG</sequence>
<dbReference type="PANTHER" id="PTHR14136:SF17">
    <property type="entry name" value="BTB_POZ DOMAIN-CONTAINING PROTEIN KCTD9"/>
    <property type="match status" value="1"/>
</dbReference>
<accession>A0A5C4N0S3</accession>
<dbReference type="OrthoDB" id="2579959at2"/>
<dbReference type="InterPro" id="IPR001646">
    <property type="entry name" value="5peptide_repeat"/>
</dbReference>
<dbReference type="EMBL" id="VDFR01000004">
    <property type="protein sequence ID" value="TNC52113.1"/>
    <property type="molecule type" value="Genomic_DNA"/>
</dbReference>
<organism evidence="3 4">
    <name type="scientific">Mumia zhuanghuii</name>
    <dbReference type="NCBI Taxonomy" id="2585211"/>
    <lineage>
        <taxon>Bacteria</taxon>
        <taxon>Bacillati</taxon>
        <taxon>Actinomycetota</taxon>
        <taxon>Actinomycetes</taxon>
        <taxon>Propionibacteriales</taxon>
        <taxon>Nocardioidaceae</taxon>
        <taxon>Mumia</taxon>
    </lineage>
</organism>
<dbReference type="AlphaFoldDB" id="A0A5C4N0S3"/>
<feature type="region of interest" description="Disordered" evidence="1">
    <location>
        <begin position="1"/>
        <end position="33"/>
    </location>
</feature>
<dbReference type="InterPro" id="IPR051082">
    <property type="entry name" value="Pentapeptide-BTB/POZ_domain"/>
</dbReference>
<protein>
    <submittedName>
        <fullName evidence="3">Pentapeptide repeat-containing protein</fullName>
    </submittedName>
</protein>
<comment type="caution">
    <text evidence="3">The sequence shown here is derived from an EMBL/GenBank/DDBJ whole genome shotgun (WGS) entry which is preliminary data.</text>
</comment>